<evidence type="ECO:0000256" key="15">
    <source>
        <dbReference type="ARBA" id="ARBA00023128"/>
    </source>
</evidence>
<evidence type="ECO:0000256" key="6">
    <source>
        <dbReference type="ARBA" id="ARBA00022448"/>
    </source>
</evidence>
<dbReference type="GO" id="GO:0005743">
    <property type="term" value="C:mitochondrial inner membrane"/>
    <property type="evidence" value="ECO:0007669"/>
    <property type="project" value="UniProtKB-SubCell"/>
</dbReference>
<evidence type="ECO:0000256" key="13">
    <source>
        <dbReference type="ARBA" id="ARBA00023027"/>
    </source>
</evidence>
<evidence type="ECO:0000256" key="12">
    <source>
        <dbReference type="ARBA" id="ARBA00022989"/>
    </source>
</evidence>
<keyword evidence="11 18" id="KW-0249">Electron transport</keyword>
<comment type="catalytic activity">
    <reaction evidence="17 18">
        <text>a ubiquinone + NADH + 5 H(+)(in) = a ubiquinol + NAD(+) + 4 H(+)(out)</text>
        <dbReference type="Rhea" id="RHEA:29091"/>
        <dbReference type="Rhea" id="RHEA-COMP:9565"/>
        <dbReference type="Rhea" id="RHEA-COMP:9566"/>
        <dbReference type="ChEBI" id="CHEBI:15378"/>
        <dbReference type="ChEBI" id="CHEBI:16389"/>
        <dbReference type="ChEBI" id="CHEBI:17976"/>
        <dbReference type="ChEBI" id="CHEBI:57540"/>
        <dbReference type="ChEBI" id="CHEBI:57945"/>
        <dbReference type="EC" id="7.1.1.2"/>
    </reaction>
</comment>
<keyword evidence="7 18" id="KW-0679">Respiratory chain</keyword>
<evidence type="ECO:0000256" key="9">
    <source>
        <dbReference type="ARBA" id="ARBA00022792"/>
    </source>
</evidence>
<accession>A0A0C5AR09</accession>
<organism evidence="20">
    <name type="scientific">Strigamia maritima</name>
    <name type="common">European centipede</name>
    <name type="synonym">Geophilus maritimus</name>
    <dbReference type="NCBI Taxonomy" id="126957"/>
    <lineage>
        <taxon>Eukaryota</taxon>
        <taxon>Metazoa</taxon>
        <taxon>Ecdysozoa</taxon>
        <taxon>Arthropoda</taxon>
        <taxon>Myriapoda</taxon>
        <taxon>Chilopoda</taxon>
        <taxon>Pleurostigmophora</taxon>
        <taxon>Geophilomorpha</taxon>
        <taxon>Linotaeniidae</taxon>
        <taxon>Strigamia</taxon>
    </lineage>
</organism>
<comment type="function">
    <text evidence="1">Core subunit of the mitochondrial membrane respiratory chain NADH dehydrogenase (Complex I) that is believed to belong to the minimal assembly required for catalysis. Complex I functions in the transfer of electrons from NADH to the respiratory chain. The immediate electron acceptor for the enzyme is believed to be ubiquinone.</text>
</comment>
<evidence type="ECO:0000256" key="2">
    <source>
        <dbReference type="ARBA" id="ARBA00004448"/>
    </source>
</evidence>
<keyword evidence="13 18" id="KW-0520">NAD</keyword>
<dbReference type="GO" id="GO:0008137">
    <property type="term" value="F:NADH dehydrogenase (ubiquinone) activity"/>
    <property type="evidence" value="ECO:0007669"/>
    <property type="project" value="UniProtKB-EC"/>
</dbReference>
<evidence type="ECO:0000256" key="1">
    <source>
        <dbReference type="ARBA" id="ARBA00003257"/>
    </source>
</evidence>
<evidence type="ECO:0000256" key="4">
    <source>
        <dbReference type="ARBA" id="ARBA00012944"/>
    </source>
</evidence>
<dbReference type="InterPro" id="IPR050175">
    <property type="entry name" value="Complex_I_Subunit_2"/>
</dbReference>
<keyword evidence="10 18" id="KW-1278">Translocase</keyword>
<keyword evidence="15 18" id="KW-0496">Mitochondrion</keyword>
<evidence type="ECO:0000313" key="20">
    <source>
        <dbReference type="EMBL" id="AJK90876.1"/>
    </source>
</evidence>
<evidence type="ECO:0000256" key="3">
    <source>
        <dbReference type="ARBA" id="ARBA00007012"/>
    </source>
</evidence>
<geneLocation type="mitochondrion" evidence="20"/>
<name>A0A0C5AR09_STRMM</name>
<protein>
    <recommendedName>
        <fullName evidence="5 18">NADH-ubiquinone oxidoreductase chain 2</fullName>
        <ecNumber evidence="4 18">7.1.1.2</ecNumber>
    </recommendedName>
</protein>
<comment type="subcellular location">
    <subcellularLocation>
        <location evidence="2 18">Mitochondrion inner membrane</location>
        <topology evidence="2 18">Multi-pass membrane protein</topology>
    </subcellularLocation>
</comment>
<evidence type="ECO:0000256" key="7">
    <source>
        <dbReference type="ARBA" id="ARBA00022660"/>
    </source>
</evidence>
<dbReference type="InterPro" id="IPR003917">
    <property type="entry name" value="NADH_UbQ_OxRdtase_chain2"/>
</dbReference>
<evidence type="ECO:0000259" key="19">
    <source>
        <dbReference type="Pfam" id="PF00361"/>
    </source>
</evidence>
<sequence>MPEQSLFLSIMMIGVMVTISSSSWFTSWMGLEMNTLAFIPMMADQSNKMTNEAMLKYFLTHTLASTMLLIPTMTTTSMMSTWMNPPNTIIFIALAMKMGAAPQHFWLPQVMEGLSWQLNMVLATIQKINPIFMMTLTKSSMNSSAAILSLLSGAIGGYNQTSLRKLMAYSSISHMGGMMMAMMKSTSLVLVYITIYITISVSTMMVFLKTKMSTTTQTPQLTTMLMILMMLNMLSLGGLPPFLGFVPKWMLIKQFTETNMLMTLILISTSIVTLFFYLRITYNKFLMSSLTEPKKFKMTKTPTIITIMALLTLPLPMFMM</sequence>
<feature type="domain" description="NADH:quinone oxidoreductase/Mrp antiporter transmembrane" evidence="19">
    <location>
        <begin position="21"/>
        <end position="270"/>
    </location>
</feature>
<evidence type="ECO:0000256" key="16">
    <source>
        <dbReference type="ARBA" id="ARBA00023136"/>
    </source>
</evidence>
<dbReference type="EMBL" id="KP173664">
    <property type="protein sequence ID" value="AJK90876.1"/>
    <property type="molecule type" value="Genomic_DNA"/>
</dbReference>
<dbReference type="PRINTS" id="PR01436">
    <property type="entry name" value="NADHDHGNASE2"/>
</dbReference>
<evidence type="ECO:0000256" key="11">
    <source>
        <dbReference type="ARBA" id="ARBA00022982"/>
    </source>
</evidence>
<dbReference type="AlphaFoldDB" id="A0A0C5AR09"/>
<gene>
    <name evidence="20" type="primary">nad2</name>
</gene>
<feature type="transmembrane region" description="Helical" evidence="18">
    <location>
        <begin position="7"/>
        <end position="25"/>
    </location>
</feature>
<dbReference type="EC" id="7.1.1.2" evidence="4 18"/>
<evidence type="ECO:0000256" key="14">
    <source>
        <dbReference type="ARBA" id="ARBA00023075"/>
    </source>
</evidence>
<keyword evidence="12 18" id="KW-1133">Transmembrane helix</keyword>
<feature type="transmembrane region" description="Helical" evidence="18">
    <location>
        <begin position="189"/>
        <end position="208"/>
    </location>
</feature>
<dbReference type="PANTHER" id="PTHR46552">
    <property type="entry name" value="NADH-UBIQUINONE OXIDOREDUCTASE CHAIN 2"/>
    <property type="match status" value="1"/>
</dbReference>
<comment type="function">
    <text evidence="18">Core subunit of the mitochondrial membrane respiratory chain NADH dehydrogenase (Complex I) which catalyzes electron transfer from NADH through the respiratory chain, using ubiquinone as an electron acceptor. Essential for the catalytic activity and assembly of complex I.</text>
</comment>
<feature type="transmembrane region" description="Helical" evidence="18">
    <location>
        <begin position="301"/>
        <end position="319"/>
    </location>
</feature>
<evidence type="ECO:0000256" key="5">
    <source>
        <dbReference type="ARBA" id="ARBA00021008"/>
    </source>
</evidence>
<keyword evidence="9 18" id="KW-0999">Mitochondrion inner membrane</keyword>
<dbReference type="InterPro" id="IPR001750">
    <property type="entry name" value="ND/Mrp_TM"/>
</dbReference>
<evidence type="ECO:0000256" key="18">
    <source>
        <dbReference type="RuleBase" id="RU003403"/>
    </source>
</evidence>
<keyword evidence="8 18" id="KW-0812">Transmembrane</keyword>
<keyword evidence="16 18" id="KW-0472">Membrane</keyword>
<evidence type="ECO:0000256" key="8">
    <source>
        <dbReference type="ARBA" id="ARBA00022692"/>
    </source>
</evidence>
<reference evidence="20" key="1">
    <citation type="journal article" date="2015" name="PLoS ONE">
        <title>The Complete Mitochondrial Genome of the Geophilomorph Centipede Strigamia maritima.</title>
        <authorList>
            <person name="Robertson H.E."/>
            <person name="Lapraz F."/>
            <person name="Rhodes A.C."/>
            <person name="Telford M.J."/>
        </authorList>
    </citation>
    <scope>NUCLEOTIDE SEQUENCE</scope>
</reference>
<evidence type="ECO:0000256" key="10">
    <source>
        <dbReference type="ARBA" id="ARBA00022967"/>
    </source>
</evidence>
<keyword evidence="6" id="KW-0813">Transport</keyword>
<feature type="transmembrane region" description="Helical" evidence="18">
    <location>
        <begin position="57"/>
        <end position="76"/>
    </location>
</feature>
<feature type="transmembrane region" description="Helical" evidence="18">
    <location>
        <begin position="220"/>
        <end position="240"/>
    </location>
</feature>
<keyword evidence="14 18" id="KW-0830">Ubiquinone</keyword>
<proteinExistence type="inferred from homology"/>
<dbReference type="PANTHER" id="PTHR46552:SF1">
    <property type="entry name" value="NADH-UBIQUINONE OXIDOREDUCTASE CHAIN 2"/>
    <property type="match status" value="1"/>
</dbReference>
<dbReference type="Pfam" id="PF00361">
    <property type="entry name" value="Proton_antipo_M"/>
    <property type="match status" value="1"/>
</dbReference>
<evidence type="ECO:0000256" key="17">
    <source>
        <dbReference type="ARBA" id="ARBA00049551"/>
    </source>
</evidence>
<comment type="similarity">
    <text evidence="3 18">Belongs to the complex I subunit 2 family.</text>
</comment>
<feature type="transmembrane region" description="Helical" evidence="18">
    <location>
        <begin position="260"/>
        <end position="280"/>
    </location>
</feature>
<dbReference type="GO" id="GO:0006120">
    <property type="term" value="P:mitochondrial electron transport, NADH to ubiquinone"/>
    <property type="evidence" value="ECO:0007669"/>
    <property type="project" value="InterPro"/>
</dbReference>